<organism evidence="2 3">
    <name type="scientific">Stylosanthes scabra</name>
    <dbReference type="NCBI Taxonomy" id="79078"/>
    <lineage>
        <taxon>Eukaryota</taxon>
        <taxon>Viridiplantae</taxon>
        <taxon>Streptophyta</taxon>
        <taxon>Embryophyta</taxon>
        <taxon>Tracheophyta</taxon>
        <taxon>Spermatophyta</taxon>
        <taxon>Magnoliopsida</taxon>
        <taxon>eudicotyledons</taxon>
        <taxon>Gunneridae</taxon>
        <taxon>Pentapetalae</taxon>
        <taxon>rosids</taxon>
        <taxon>fabids</taxon>
        <taxon>Fabales</taxon>
        <taxon>Fabaceae</taxon>
        <taxon>Papilionoideae</taxon>
        <taxon>50 kb inversion clade</taxon>
        <taxon>dalbergioids sensu lato</taxon>
        <taxon>Dalbergieae</taxon>
        <taxon>Pterocarpus clade</taxon>
        <taxon>Stylosanthes</taxon>
    </lineage>
</organism>
<dbReference type="Proteomes" id="UP001341840">
    <property type="component" value="Unassembled WGS sequence"/>
</dbReference>
<evidence type="ECO:0000313" key="2">
    <source>
        <dbReference type="EMBL" id="MED6207440.1"/>
    </source>
</evidence>
<evidence type="ECO:0000313" key="3">
    <source>
        <dbReference type="Proteomes" id="UP001341840"/>
    </source>
</evidence>
<proteinExistence type="predicted"/>
<sequence>MAKYHGSLTLATTLLIIVIVIYSATAEFYGTISHQQAQASSSYYNDVSTNYDHTDVQKMLIGCVNNCNNHKLFNYLGKRYETCILNCYYDACPNRSNVY</sequence>
<feature type="chain" id="PRO_5045451876" evidence="1">
    <location>
        <begin position="27"/>
        <end position="99"/>
    </location>
</feature>
<feature type="signal peptide" evidence="1">
    <location>
        <begin position="1"/>
        <end position="26"/>
    </location>
</feature>
<name>A0ABU6YDK5_9FABA</name>
<keyword evidence="1" id="KW-0732">Signal</keyword>
<protein>
    <submittedName>
        <fullName evidence="2">Uncharacterized protein</fullName>
    </submittedName>
</protein>
<evidence type="ECO:0000256" key="1">
    <source>
        <dbReference type="SAM" id="SignalP"/>
    </source>
</evidence>
<comment type="caution">
    <text evidence="2">The sequence shown here is derived from an EMBL/GenBank/DDBJ whole genome shotgun (WGS) entry which is preliminary data.</text>
</comment>
<gene>
    <name evidence="2" type="ORF">PIB30_035829</name>
</gene>
<reference evidence="2 3" key="1">
    <citation type="journal article" date="2023" name="Plants (Basel)">
        <title>Bridging the Gap: Combining Genomics and Transcriptomics Approaches to Understand Stylosanthes scabra, an Orphan Legume from the Brazilian Caatinga.</title>
        <authorList>
            <person name="Ferreira-Neto J.R.C."/>
            <person name="da Silva M.D."/>
            <person name="Binneck E."/>
            <person name="de Melo N.F."/>
            <person name="da Silva R.H."/>
            <person name="de Melo A.L.T.M."/>
            <person name="Pandolfi V."/>
            <person name="Bustamante F.O."/>
            <person name="Brasileiro-Vidal A.C."/>
            <person name="Benko-Iseppon A.M."/>
        </authorList>
    </citation>
    <scope>NUCLEOTIDE SEQUENCE [LARGE SCALE GENOMIC DNA]</scope>
    <source>
        <tissue evidence="2">Leaves</tissue>
    </source>
</reference>
<accession>A0ABU6YDK5</accession>
<dbReference type="EMBL" id="JASCZI010241828">
    <property type="protein sequence ID" value="MED6207440.1"/>
    <property type="molecule type" value="Genomic_DNA"/>
</dbReference>
<keyword evidence="3" id="KW-1185">Reference proteome</keyword>